<sequence length="236" mass="26483">MTPPNRAIGQLSEGTFESEATWWSVPGERPERPIEPLEQDRDFDDGHLKVAAYGARMEISRPEALRATRAHKAFWCCGRALRSFKREADLYGNSHASEHISCFWSHSWHGGRLRKVLSLMMLYNGLPSVLLGTFTALVMAILYSCSLLLGMICFGADHHRWSTWSLASGFVIAVLAFVLWRPQQQVFLDRICISENNDDLKAASMFSLATSQTRCLYCGTRRGAIGCGVYSSLLPF</sequence>
<feature type="transmembrane region" description="Helical" evidence="1">
    <location>
        <begin position="161"/>
        <end position="180"/>
    </location>
</feature>
<accession>A0ABP0PSV1</accession>
<dbReference type="EMBL" id="CAXAMN010023450">
    <property type="protein sequence ID" value="CAK9077716.1"/>
    <property type="molecule type" value="Genomic_DNA"/>
</dbReference>
<keyword evidence="1" id="KW-0472">Membrane</keyword>
<comment type="caution">
    <text evidence="3">The sequence shown here is derived from an EMBL/GenBank/DDBJ whole genome shotgun (WGS) entry which is preliminary data.</text>
</comment>
<dbReference type="EMBL" id="CAXAMN010023461">
    <property type="protein sequence ID" value="CAK9077795.1"/>
    <property type="molecule type" value="Genomic_DNA"/>
</dbReference>
<evidence type="ECO:0000313" key="4">
    <source>
        <dbReference type="Proteomes" id="UP001642484"/>
    </source>
</evidence>
<reference evidence="3 4" key="1">
    <citation type="submission" date="2024-02" db="EMBL/GenBank/DDBJ databases">
        <authorList>
            <person name="Chen Y."/>
            <person name="Shah S."/>
            <person name="Dougan E. K."/>
            <person name="Thang M."/>
            <person name="Chan C."/>
        </authorList>
    </citation>
    <scope>NUCLEOTIDE SEQUENCE [LARGE SCALE GENOMIC DNA]</scope>
</reference>
<name>A0ABP0PSV1_9DINO</name>
<proteinExistence type="predicted"/>
<evidence type="ECO:0000256" key="1">
    <source>
        <dbReference type="SAM" id="Phobius"/>
    </source>
</evidence>
<keyword evidence="1" id="KW-1133">Transmembrane helix</keyword>
<organism evidence="3 4">
    <name type="scientific">Durusdinium trenchii</name>
    <dbReference type="NCBI Taxonomy" id="1381693"/>
    <lineage>
        <taxon>Eukaryota</taxon>
        <taxon>Sar</taxon>
        <taxon>Alveolata</taxon>
        <taxon>Dinophyceae</taxon>
        <taxon>Suessiales</taxon>
        <taxon>Symbiodiniaceae</taxon>
        <taxon>Durusdinium</taxon>
    </lineage>
</organism>
<evidence type="ECO:0000313" key="3">
    <source>
        <dbReference type="EMBL" id="CAK9077795.1"/>
    </source>
</evidence>
<protein>
    <submittedName>
        <fullName evidence="3">Uncharacterized protein</fullName>
    </submittedName>
</protein>
<gene>
    <name evidence="2" type="ORF">CCMP2556_LOCUS38301</name>
    <name evidence="3" type="ORF">CCMP2556_LOCUS38334</name>
</gene>
<keyword evidence="4" id="KW-1185">Reference proteome</keyword>
<feature type="transmembrane region" description="Helical" evidence="1">
    <location>
        <begin position="122"/>
        <end position="149"/>
    </location>
</feature>
<evidence type="ECO:0000313" key="2">
    <source>
        <dbReference type="EMBL" id="CAK9077716.1"/>
    </source>
</evidence>
<dbReference type="Proteomes" id="UP001642484">
    <property type="component" value="Unassembled WGS sequence"/>
</dbReference>
<keyword evidence="1" id="KW-0812">Transmembrane</keyword>